<evidence type="ECO:0000313" key="2">
    <source>
        <dbReference type="Proteomes" id="UP000059680"/>
    </source>
</evidence>
<organism evidence="1 2">
    <name type="scientific">Oryza sativa subsp. japonica</name>
    <name type="common">Rice</name>
    <dbReference type="NCBI Taxonomy" id="39947"/>
    <lineage>
        <taxon>Eukaryota</taxon>
        <taxon>Viridiplantae</taxon>
        <taxon>Streptophyta</taxon>
        <taxon>Embryophyta</taxon>
        <taxon>Tracheophyta</taxon>
        <taxon>Spermatophyta</taxon>
        <taxon>Magnoliopsida</taxon>
        <taxon>Liliopsida</taxon>
        <taxon>Poales</taxon>
        <taxon>Poaceae</taxon>
        <taxon>BOP clade</taxon>
        <taxon>Oryzoideae</taxon>
        <taxon>Oryzeae</taxon>
        <taxon>Oryzinae</taxon>
        <taxon>Oryza</taxon>
        <taxon>Oryza sativa</taxon>
    </lineage>
</organism>
<dbReference type="EMBL" id="AP014959">
    <property type="protein sequence ID" value="BAS85559.1"/>
    <property type="molecule type" value="Genomic_DNA"/>
</dbReference>
<gene>
    <name evidence="1" type="ordered locus">Os03g0656075</name>
    <name evidence="1" type="ORF">OSNPB_030656075</name>
</gene>
<keyword evidence="2" id="KW-1185">Reference proteome</keyword>
<dbReference type="InParanoid" id="A0A0P0W171"/>
<reference evidence="2" key="1">
    <citation type="journal article" date="2005" name="Nature">
        <title>The map-based sequence of the rice genome.</title>
        <authorList>
            <consortium name="International rice genome sequencing project (IRGSP)"/>
            <person name="Matsumoto T."/>
            <person name="Wu J."/>
            <person name="Kanamori H."/>
            <person name="Katayose Y."/>
            <person name="Fujisawa M."/>
            <person name="Namiki N."/>
            <person name="Mizuno H."/>
            <person name="Yamamoto K."/>
            <person name="Antonio B.A."/>
            <person name="Baba T."/>
            <person name="Sakata K."/>
            <person name="Nagamura Y."/>
            <person name="Aoki H."/>
            <person name="Arikawa K."/>
            <person name="Arita K."/>
            <person name="Bito T."/>
            <person name="Chiden Y."/>
            <person name="Fujitsuka N."/>
            <person name="Fukunaka R."/>
            <person name="Hamada M."/>
            <person name="Harada C."/>
            <person name="Hayashi A."/>
            <person name="Hijishita S."/>
            <person name="Honda M."/>
            <person name="Hosokawa S."/>
            <person name="Ichikawa Y."/>
            <person name="Idonuma A."/>
            <person name="Iijima M."/>
            <person name="Ikeda M."/>
            <person name="Ikeno M."/>
            <person name="Ito K."/>
            <person name="Ito S."/>
            <person name="Ito T."/>
            <person name="Ito Y."/>
            <person name="Ito Y."/>
            <person name="Iwabuchi A."/>
            <person name="Kamiya K."/>
            <person name="Karasawa W."/>
            <person name="Kurita K."/>
            <person name="Katagiri S."/>
            <person name="Kikuta A."/>
            <person name="Kobayashi H."/>
            <person name="Kobayashi N."/>
            <person name="Machita K."/>
            <person name="Maehara T."/>
            <person name="Masukawa M."/>
            <person name="Mizubayashi T."/>
            <person name="Mukai Y."/>
            <person name="Nagasaki H."/>
            <person name="Nagata Y."/>
            <person name="Naito S."/>
            <person name="Nakashima M."/>
            <person name="Nakama Y."/>
            <person name="Nakamichi Y."/>
            <person name="Nakamura M."/>
            <person name="Meguro A."/>
            <person name="Negishi M."/>
            <person name="Ohta I."/>
            <person name="Ohta T."/>
            <person name="Okamoto M."/>
            <person name="Ono N."/>
            <person name="Saji S."/>
            <person name="Sakaguchi M."/>
            <person name="Sakai K."/>
            <person name="Shibata M."/>
            <person name="Shimokawa T."/>
            <person name="Song J."/>
            <person name="Takazaki Y."/>
            <person name="Terasawa K."/>
            <person name="Tsugane M."/>
            <person name="Tsuji K."/>
            <person name="Ueda S."/>
            <person name="Waki K."/>
            <person name="Yamagata H."/>
            <person name="Yamamoto M."/>
            <person name="Yamamoto S."/>
            <person name="Yamane H."/>
            <person name="Yoshiki S."/>
            <person name="Yoshihara R."/>
            <person name="Yukawa K."/>
            <person name="Zhong H."/>
            <person name="Yano M."/>
            <person name="Yuan Q."/>
            <person name="Ouyang S."/>
            <person name="Liu J."/>
            <person name="Jones K.M."/>
            <person name="Gansberger K."/>
            <person name="Moffat K."/>
            <person name="Hill J."/>
            <person name="Bera J."/>
            <person name="Fadrosh D."/>
            <person name="Jin S."/>
            <person name="Johri S."/>
            <person name="Kim M."/>
            <person name="Overton L."/>
            <person name="Reardon M."/>
            <person name="Tsitrin T."/>
            <person name="Vuong H."/>
            <person name="Weaver B."/>
            <person name="Ciecko A."/>
            <person name="Tallon L."/>
            <person name="Jackson J."/>
            <person name="Pai G."/>
            <person name="Aken S.V."/>
            <person name="Utterback T."/>
            <person name="Reidmuller S."/>
            <person name="Feldblyum T."/>
            <person name="Hsiao J."/>
            <person name="Zismann V."/>
            <person name="Iobst S."/>
            <person name="de Vazeille A.R."/>
            <person name="Buell C.R."/>
            <person name="Ying K."/>
            <person name="Li Y."/>
            <person name="Lu T."/>
            <person name="Huang Y."/>
            <person name="Zhao Q."/>
            <person name="Feng Q."/>
            <person name="Zhang L."/>
            <person name="Zhu J."/>
            <person name="Weng Q."/>
            <person name="Mu J."/>
            <person name="Lu Y."/>
            <person name="Fan D."/>
            <person name="Liu Y."/>
            <person name="Guan J."/>
            <person name="Zhang Y."/>
            <person name="Yu S."/>
            <person name="Liu X."/>
            <person name="Zhang Y."/>
            <person name="Hong G."/>
            <person name="Han B."/>
            <person name="Choisne N."/>
            <person name="Demange N."/>
            <person name="Orjeda G."/>
            <person name="Samain S."/>
            <person name="Cattolico L."/>
            <person name="Pelletier E."/>
            <person name="Couloux A."/>
            <person name="Segurens B."/>
            <person name="Wincker P."/>
            <person name="D'Hont A."/>
            <person name="Scarpelli C."/>
            <person name="Weissenbach J."/>
            <person name="Salanoubat M."/>
            <person name="Quetier F."/>
            <person name="Yu Y."/>
            <person name="Kim H.R."/>
            <person name="Rambo T."/>
            <person name="Currie J."/>
            <person name="Collura K."/>
            <person name="Luo M."/>
            <person name="Yang T."/>
            <person name="Ammiraju J.S.S."/>
            <person name="Engler F."/>
            <person name="Soderlund C."/>
            <person name="Wing R.A."/>
            <person name="Palmer L.E."/>
            <person name="de la Bastide M."/>
            <person name="Spiegel L."/>
            <person name="Nascimento L."/>
            <person name="Zutavern T."/>
            <person name="O'Shaughnessy A."/>
            <person name="Dike S."/>
            <person name="Dedhia N."/>
            <person name="Preston R."/>
            <person name="Balija V."/>
            <person name="McCombie W.R."/>
            <person name="Chow T."/>
            <person name="Chen H."/>
            <person name="Chung M."/>
            <person name="Chen C."/>
            <person name="Shaw J."/>
            <person name="Wu H."/>
            <person name="Hsiao K."/>
            <person name="Chao Y."/>
            <person name="Chu M."/>
            <person name="Cheng C."/>
            <person name="Hour A."/>
            <person name="Lee P."/>
            <person name="Lin S."/>
            <person name="Lin Y."/>
            <person name="Liou J."/>
            <person name="Liu S."/>
            <person name="Hsing Y."/>
            <person name="Raghuvanshi S."/>
            <person name="Mohanty A."/>
            <person name="Bharti A.K."/>
            <person name="Gaur A."/>
            <person name="Gupta V."/>
            <person name="Kumar D."/>
            <person name="Ravi V."/>
            <person name="Vij S."/>
            <person name="Kapur A."/>
            <person name="Khurana P."/>
            <person name="Khurana P."/>
            <person name="Khurana J.P."/>
            <person name="Tyagi A.K."/>
            <person name="Gaikwad K."/>
            <person name="Singh A."/>
            <person name="Dalal V."/>
            <person name="Srivastava S."/>
            <person name="Dixit A."/>
            <person name="Pal A.K."/>
            <person name="Ghazi I.A."/>
            <person name="Yadav M."/>
            <person name="Pandit A."/>
            <person name="Bhargava A."/>
            <person name="Sureshbabu K."/>
            <person name="Batra K."/>
            <person name="Sharma T.R."/>
            <person name="Mohapatra T."/>
            <person name="Singh N.K."/>
            <person name="Messing J."/>
            <person name="Nelson A.B."/>
            <person name="Fuks G."/>
            <person name="Kavchok S."/>
            <person name="Keizer G."/>
            <person name="Linton E."/>
            <person name="Llaca V."/>
            <person name="Song R."/>
            <person name="Tanyolac B."/>
            <person name="Young S."/>
            <person name="Ho-Il K."/>
            <person name="Hahn J.H."/>
            <person name="Sangsakoo G."/>
            <person name="Vanavichit A."/>
            <person name="de Mattos Luiz.A.T."/>
            <person name="Zimmer P.D."/>
            <person name="Malone G."/>
            <person name="Dellagostin O."/>
            <person name="de Oliveira A.C."/>
            <person name="Bevan M."/>
            <person name="Bancroft I."/>
            <person name="Minx P."/>
            <person name="Cordum H."/>
            <person name="Wilson R."/>
            <person name="Cheng Z."/>
            <person name="Jin W."/>
            <person name="Jiang J."/>
            <person name="Leong S.A."/>
            <person name="Iwama H."/>
            <person name="Gojobori T."/>
            <person name="Itoh T."/>
            <person name="Niimura Y."/>
            <person name="Fujii Y."/>
            <person name="Habara T."/>
            <person name="Sakai H."/>
            <person name="Sato Y."/>
            <person name="Wilson G."/>
            <person name="Kumar K."/>
            <person name="McCouch S."/>
            <person name="Juretic N."/>
            <person name="Hoen D."/>
            <person name="Wright S."/>
            <person name="Bruskiewich R."/>
            <person name="Bureau T."/>
            <person name="Miyao A."/>
            <person name="Hirochika H."/>
            <person name="Nishikawa T."/>
            <person name="Kadowaki K."/>
            <person name="Sugiura M."/>
            <person name="Burr B."/>
            <person name="Sasaki T."/>
        </authorList>
    </citation>
    <scope>NUCLEOTIDE SEQUENCE [LARGE SCALE GENOMIC DNA]</scope>
    <source>
        <strain evidence="2">cv. Nipponbare</strain>
    </source>
</reference>
<dbReference type="Proteomes" id="UP000059680">
    <property type="component" value="Chromosome 3"/>
</dbReference>
<feature type="non-terminal residue" evidence="1">
    <location>
        <position position="1"/>
    </location>
</feature>
<accession>A0A0P0W171</accession>
<dbReference type="Gramene" id="Os03t0656075-00">
    <property type="protein sequence ID" value="Os03t0656075-00"/>
    <property type="gene ID" value="Os03g0656075"/>
</dbReference>
<reference evidence="1 2" key="2">
    <citation type="journal article" date="2013" name="Plant Cell Physiol.">
        <title>Rice Annotation Project Database (RAP-DB): an integrative and interactive database for rice genomics.</title>
        <authorList>
            <person name="Sakai H."/>
            <person name="Lee S.S."/>
            <person name="Tanaka T."/>
            <person name="Numa H."/>
            <person name="Kim J."/>
            <person name="Kawahara Y."/>
            <person name="Wakimoto H."/>
            <person name="Yang C.C."/>
            <person name="Iwamoto M."/>
            <person name="Abe T."/>
            <person name="Yamada Y."/>
            <person name="Muto A."/>
            <person name="Inokuchi H."/>
            <person name="Ikemura T."/>
            <person name="Matsumoto T."/>
            <person name="Sasaki T."/>
            <person name="Itoh T."/>
        </authorList>
    </citation>
    <scope>NUCLEOTIDE SEQUENCE [LARGE SCALE GENOMIC DNA]</scope>
    <source>
        <strain evidence="2">cv. Nipponbare</strain>
    </source>
</reference>
<evidence type="ECO:0000313" key="1">
    <source>
        <dbReference type="EMBL" id="BAS85559.1"/>
    </source>
</evidence>
<reference evidence="1 2" key="3">
    <citation type="journal article" date="2013" name="Rice">
        <title>Improvement of the Oryza sativa Nipponbare reference genome using next generation sequence and optical map data.</title>
        <authorList>
            <person name="Kawahara Y."/>
            <person name="de la Bastide M."/>
            <person name="Hamilton J.P."/>
            <person name="Kanamori H."/>
            <person name="McCombie W.R."/>
            <person name="Ouyang S."/>
            <person name="Schwartz D.C."/>
            <person name="Tanaka T."/>
            <person name="Wu J."/>
            <person name="Zhou S."/>
            <person name="Childs K.L."/>
            <person name="Davidson R.M."/>
            <person name="Lin H."/>
            <person name="Quesada-Ocampo L."/>
            <person name="Vaillancourt B."/>
            <person name="Sakai H."/>
            <person name="Lee S.S."/>
            <person name="Kim J."/>
            <person name="Numa H."/>
            <person name="Itoh T."/>
            <person name="Buell C.R."/>
            <person name="Matsumoto T."/>
        </authorList>
    </citation>
    <scope>NUCLEOTIDE SEQUENCE [LARGE SCALE GENOMIC DNA]</scope>
    <source>
        <strain evidence="2">cv. Nipponbare</strain>
    </source>
</reference>
<dbReference type="AlphaFoldDB" id="A0A0P0W171"/>
<protein>
    <submittedName>
        <fullName evidence="1">Os03g0656075 protein</fullName>
    </submittedName>
</protein>
<dbReference type="PaxDb" id="39947-A0A0P0W171"/>
<sequence length="217" mass="22858">LLDTGDIILLFSVKTEKERVLKVLKCPRPSHLHCQVSSSSPRKGDSSIIRTIDGELVQQCRLADGGGVCAGAGAAAAPVLLPGGAARLPRILVVHELRVGSRAVRQPGAAPADGVAARTVAHPPDPASLEPSLLFPSLGAARHRVHHPGVPGAVRGHCRHLRLPAHPIPASPPRRPHLLQRPARAVEAESEVAWSRRGCNTAPRSRLAVRDALHDGG</sequence>
<name>A0A0P0W171_ORYSJ</name>
<proteinExistence type="predicted"/>